<dbReference type="PANTHER" id="PTHR43537:SF24">
    <property type="entry name" value="GLUCONATE OPERON TRANSCRIPTIONAL REPRESSOR"/>
    <property type="match status" value="1"/>
</dbReference>
<feature type="domain" description="HTH gntR-type" evidence="4">
    <location>
        <begin position="20"/>
        <end position="87"/>
    </location>
</feature>
<dbReference type="Gene3D" id="1.10.10.10">
    <property type="entry name" value="Winged helix-like DNA-binding domain superfamily/Winged helix DNA-binding domain"/>
    <property type="match status" value="1"/>
</dbReference>
<dbReference type="Pfam" id="PF00392">
    <property type="entry name" value="GntR"/>
    <property type="match status" value="1"/>
</dbReference>
<evidence type="ECO:0000313" key="6">
    <source>
        <dbReference type="Proteomes" id="UP000606870"/>
    </source>
</evidence>
<dbReference type="Pfam" id="PF07729">
    <property type="entry name" value="FCD"/>
    <property type="match status" value="1"/>
</dbReference>
<name>A0ABR6VKM5_9FIRM</name>
<keyword evidence="6" id="KW-1185">Reference proteome</keyword>
<keyword evidence="2" id="KW-0238">DNA-binding</keyword>
<dbReference type="SMART" id="SM00345">
    <property type="entry name" value="HTH_GNTR"/>
    <property type="match status" value="1"/>
</dbReference>
<evidence type="ECO:0000256" key="2">
    <source>
        <dbReference type="ARBA" id="ARBA00023125"/>
    </source>
</evidence>
<evidence type="ECO:0000313" key="5">
    <source>
        <dbReference type="EMBL" id="MBC3537285.1"/>
    </source>
</evidence>
<dbReference type="RefSeq" id="WP_186503557.1">
    <property type="nucleotide sequence ID" value="NZ_JACOGK010000023.1"/>
</dbReference>
<dbReference type="InterPro" id="IPR036390">
    <property type="entry name" value="WH_DNA-bd_sf"/>
</dbReference>
<dbReference type="Proteomes" id="UP000606870">
    <property type="component" value="Unassembled WGS sequence"/>
</dbReference>
<dbReference type="InterPro" id="IPR000524">
    <property type="entry name" value="Tscrpt_reg_HTH_GntR"/>
</dbReference>
<dbReference type="SUPFAM" id="SSF46785">
    <property type="entry name" value="Winged helix' DNA-binding domain"/>
    <property type="match status" value="1"/>
</dbReference>
<evidence type="ECO:0000256" key="3">
    <source>
        <dbReference type="ARBA" id="ARBA00023163"/>
    </source>
</evidence>
<gene>
    <name evidence="5" type="ORF">H8J70_08475</name>
</gene>
<dbReference type="PANTHER" id="PTHR43537">
    <property type="entry name" value="TRANSCRIPTIONAL REGULATOR, GNTR FAMILY"/>
    <property type="match status" value="1"/>
</dbReference>
<dbReference type="PROSITE" id="PS50949">
    <property type="entry name" value="HTH_GNTR"/>
    <property type="match status" value="1"/>
</dbReference>
<sequence length="250" mass="29150">METGDTKHKKLEPIKLDAYRPLREVVSEALRKAIKDGVLKPGERLMEIRLADELGVSRTPIREAIRKLELEGFVVMVPRRGTYVADISLKDIVQVFEIRSALEELSAGLAAERITADELEHLERILVEINEYIENDDFDKIVDADVRFHDILYHASRNNRLVDILNNLREQMLRFRSISMHYPGRLAATWEEHRQMVEYIADHNSAQARKIAKKHMENSERTLLKGINKDEESARWVQELFPHHEEEAHE</sequence>
<proteinExistence type="predicted"/>
<dbReference type="SMART" id="SM00895">
    <property type="entry name" value="FCD"/>
    <property type="match status" value="1"/>
</dbReference>
<keyword evidence="1" id="KW-0805">Transcription regulation</keyword>
<dbReference type="InterPro" id="IPR008920">
    <property type="entry name" value="TF_FadR/GntR_C"/>
</dbReference>
<dbReference type="EMBL" id="JACOGK010000023">
    <property type="protein sequence ID" value="MBC3537285.1"/>
    <property type="molecule type" value="Genomic_DNA"/>
</dbReference>
<protein>
    <submittedName>
        <fullName evidence="5">GntR family transcriptional regulator</fullName>
    </submittedName>
</protein>
<evidence type="ECO:0000256" key="1">
    <source>
        <dbReference type="ARBA" id="ARBA00023015"/>
    </source>
</evidence>
<reference evidence="5 6" key="1">
    <citation type="submission" date="2020-08" db="EMBL/GenBank/DDBJ databases">
        <authorList>
            <person name="Liu C."/>
            <person name="Sun Q."/>
        </authorList>
    </citation>
    <scope>NUCLEOTIDE SEQUENCE [LARGE SCALE GENOMIC DNA]</scope>
    <source>
        <strain evidence="5 6">NSJ-59</strain>
    </source>
</reference>
<dbReference type="SUPFAM" id="SSF48008">
    <property type="entry name" value="GntR ligand-binding domain-like"/>
    <property type="match status" value="1"/>
</dbReference>
<dbReference type="InterPro" id="IPR000485">
    <property type="entry name" value="AsnC-type_HTH_dom"/>
</dbReference>
<evidence type="ECO:0000259" key="4">
    <source>
        <dbReference type="PROSITE" id="PS50949"/>
    </source>
</evidence>
<dbReference type="PRINTS" id="PR00035">
    <property type="entry name" value="HTHGNTR"/>
</dbReference>
<dbReference type="Gene3D" id="1.20.120.530">
    <property type="entry name" value="GntR ligand-binding domain-like"/>
    <property type="match status" value="1"/>
</dbReference>
<organism evidence="5 6">
    <name type="scientific">Megasphaera hominis</name>
    <dbReference type="NCBI Taxonomy" id="159836"/>
    <lineage>
        <taxon>Bacteria</taxon>
        <taxon>Bacillati</taxon>
        <taxon>Bacillota</taxon>
        <taxon>Negativicutes</taxon>
        <taxon>Veillonellales</taxon>
        <taxon>Veillonellaceae</taxon>
        <taxon>Megasphaera</taxon>
    </lineage>
</organism>
<dbReference type="PRINTS" id="PR00033">
    <property type="entry name" value="HTHASNC"/>
</dbReference>
<dbReference type="CDD" id="cd07377">
    <property type="entry name" value="WHTH_GntR"/>
    <property type="match status" value="1"/>
</dbReference>
<comment type="caution">
    <text evidence="5">The sequence shown here is derived from an EMBL/GenBank/DDBJ whole genome shotgun (WGS) entry which is preliminary data.</text>
</comment>
<keyword evidence="3" id="KW-0804">Transcription</keyword>
<dbReference type="InterPro" id="IPR036388">
    <property type="entry name" value="WH-like_DNA-bd_sf"/>
</dbReference>
<accession>A0ABR6VKM5</accession>
<dbReference type="InterPro" id="IPR011711">
    <property type="entry name" value="GntR_C"/>
</dbReference>